<dbReference type="SUPFAM" id="SSF46785">
    <property type="entry name" value="Winged helix' DNA-binding domain"/>
    <property type="match status" value="1"/>
</dbReference>
<dbReference type="InterPro" id="IPR036390">
    <property type="entry name" value="WH_DNA-bd_sf"/>
</dbReference>
<gene>
    <name evidence="6" type="ORF">RUMCAL_01072</name>
</gene>
<name>U2KWC1_9FIRM</name>
<dbReference type="GeneID" id="93693496"/>
<dbReference type="Gene3D" id="1.10.10.10">
    <property type="entry name" value="Winged helix-like DNA-binding domain superfamily/Winged helix DNA-binding domain"/>
    <property type="match status" value="1"/>
</dbReference>
<comment type="caution">
    <text evidence="6">The sequence shown here is derived from an EMBL/GenBank/DDBJ whole genome shotgun (WGS) entry which is preliminary data.</text>
</comment>
<protein>
    <submittedName>
        <fullName evidence="6">Transcriptional regulator, LysR family</fullName>
    </submittedName>
</protein>
<dbReference type="InterPro" id="IPR005119">
    <property type="entry name" value="LysR_subst-bd"/>
</dbReference>
<keyword evidence="3" id="KW-0238">DNA-binding</keyword>
<dbReference type="FunFam" id="1.10.10.10:FF:000001">
    <property type="entry name" value="LysR family transcriptional regulator"/>
    <property type="match status" value="1"/>
</dbReference>
<dbReference type="HOGENOM" id="CLU_039613_32_2_9"/>
<dbReference type="CDD" id="cd05466">
    <property type="entry name" value="PBP2_LTTR_substrate"/>
    <property type="match status" value="1"/>
</dbReference>
<dbReference type="RefSeq" id="WP_021682530.1">
    <property type="nucleotide sequence ID" value="NZ_KI260421.1"/>
</dbReference>
<dbReference type="Pfam" id="PF03466">
    <property type="entry name" value="LysR_substrate"/>
    <property type="match status" value="1"/>
</dbReference>
<dbReference type="PRINTS" id="PR00039">
    <property type="entry name" value="HTHLYSR"/>
</dbReference>
<evidence type="ECO:0000256" key="1">
    <source>
        <dbReference type="ARBA" id="ARBA00009437"/>
    </source>
</evidence>
<dbReference type="PATRIC" id="fig|411473.3.peg.883"/>
<dbReference type="SUPFAM" id="SSF53850">
    <property type="entry name" value="Periplasmic binding protein-like II"/>
    <property type="match status" value="1"/>
</dbReference>
<comment type="similarity">
    <text evidence="1">Belongs to the LysR transcriptional regulatory family.</text>
</comment>
<evidence type="ECO:0000313" key="6">
    <source>
        <dbReference type="EMBL" id="ERJ96562.1"/>
    </source>
</evidence>
<dbReference type="InterPro" id="IPR000847">
    <property type="entry name" value="LysR_HTH_N"/>
</dbReference>
<dbReference type="GO" id="GO:0003700">
    <property type="term" value="F:DNA-binding transcription factor activity"/>
    <property type="evidence" value="ECO:0007669"/>
    <property type="project" value="InterPro"/>
</dbReference>
<dbReference type="GO" id="GO:0032993">
    <property type="term" value="C:protein-DNA complex"/>
    <property type="evidence" value="ECO:0007669"/>
    <property type="project" value="TreeGrafter"/>
</dbReference>
<accession>U2KWC1</accession>
<dbReference type="OrthoDB" id="9803714at2"/>
<dbReference type="EMBL" id="AWVF01000121">
    <property type="protein sequence ID" value="ERJ96562.1"/>
    <property type="molecule type" value="Genomic_DNA"/>
</dbReference>
<organism evidence="6 7">
    <name type="scientific">Ruminococcus callidus ATCC 27760</name>
    <dbReference type="NCBI Taxonomy" id="411473"/>
    <lineage>
        <taxon>Bacteria</taxon>
        <taxon>Bacillati</taxon>
        <taxon>Bacillota</taxon>
        <taxon>Clostridia</taxon>
        <taxon>Eubacteriales</taxon>
        <taxon>Oscillospiraceae</taxon>
        <taxon>Ruminococcus</taxon>
    </lineage>
</organism>
<dbReference type="AlphaFoldDB" id="U2KWC1"/>
<dbReference type="PROSITE" id="PS50931">
    <property type="entry name" value="HTH_LYSR"/>
    <property type="match status" value="1"/>
</dbReference>
<evidence type="ECO:0000256" key="3">
    <source>
        <dbReference type="ARBA" id="ARBA00023125"/>
    </source>
</evidence>
<evidence type="ECO:0000259" key="5">
    <source>
        <dbReference type="PROSITE" id="PS50931"/>
    </source>
</evidence>
<evidence type="ECO:0000256" key="4">
    <source>
        <dbReference type="ARBA" id="ARBA00023163"/>
    </source>
</evidence>
<reference evidence="6 7" key="1">
    <citation type="submission" date="2013-07" db="EMBL/GenBank/DDBJ databases">
        <authorList>
            <person name="Weinstock G."/>
            <person name="Sodergren E."/>
            <person name="Wylie T."/>
            <person name="Fulton L."/>
            <person name="Fulton R."/>
            <person name="Fronick C."/>
            <person name="O'Laughlin M."/>
            <person name="Godfrey J."/>
            <person name="Miner T."/>
            <person name="Herter B."/>
            <person name="Appelbaum E."/>
            <person name="Cordes M."/>
            <person name="Lek S."/>
            <person name="Wollam A."/>
            <person name="Pepin K.H."/>
            <person name="Palsikar V.B."/>
            <person name="Mitreva M."/>
            <person name="Wilson R.K."/>
        </authorList>
    </citation>
    <scope>NUCLEOTIDE SEQUENCE [LARGE SCALE GENOMIC DNA]</scope>
    <source>
        <strain evidence="6 7">ATCC 27760</strain>
    </source>
</reference>
<keyword evidence="7" id="KW-1185">Reference proteome</keyword>
<keyword evidence="4" id="KW-0804">Transcription</keyword>
<dbReference type="eggNOG" id="COG0583">
    <property type="taxonomic scope" value="Bacteria"/>
</dbReference>
<dbReference type="Pfam" id="PF00126">
    <property type="entry name" value="HTH_1"/>
    <property type="match status" value="1"/>
</dbReference>
<dbReference type="STRING" id="411473.RUMCAL_01072"/>
<dbReference type="PANTHER" id="PTHR30346">
    <property type="entry name" value="TRANSCRIPTIONAL DUAL REGULATOR HCAR-RELATED"/>
    <property type="match status" value="1"/>
</dbReference>
<dbReference type="PANTHER" id="PTHR30346:SF0">
    <property type="entry name" value="HCA OPERON TRANSCRIPTIONAL ACTIVATOR HCAR"/>
    <property type="match status" value="1"/>
</dbReference>
<proteinExistence type="inferred from homology"/>
<dbReference type="GO" id="GO:0003677">
    <property type="term" value="F:DNA binding"/>
    <property type="evidence" value="ECO:0007669"/>
    <property type="project" value="UniProtKB-KW"/>
</dbReference>
<feature type="domain" description="HTH lysR-type" evidence="5">
    <location>
        <begin position="1"/>
        <end position="58"/>
    </location>
</feature>
<keyword evidence="2" id="KW-0805">Transcription regulation</keyword>
<dbReference type="Proteomes" id="UP000016662">
    <property type="component" value="Unassembled WGS sequence"/>
</dbReference>
<sequence>MTLQQLQYVIAIVEHGSISETAKQLYVAQPTLSSAVRTLEEEFGILIFHRSARGIALTEDGREFLSYARQVVEQADLLHQHYGATRQTRQRCSISTQHYAFAVDAFVQLIQRLSPESYEFTLRETRTHEIMEDVRNFDSEIGILYLSSFNEKVLRAMLEEYHLEFHSLAMAEPHVFLRAAHPLAKRSSVTTADLEPYPFLCFEQGVHNSFYFAEELLSTVPHKKSIRVSDRATLFNLLRGVNGYTICSGMVSADLNGGDIVSVPLDTAERMEIGWISNPKTQTSRAAKLYIQELQHVLAEYQKK</sequence>
<evidence type="ECO:0000313" key="7">
    <source>
        <dbReference type="Proteomes" id="UP000016662"/>
    </source>
</evidence>
<dbReference type="Gene3D" id="3.40.190.10">
    <property type="entry name" value="Periplasmic binding protein-like II"/>
    <property type="match status" value="2"/>
</dbReference>
<dbReference type="InterPro" id="IPR036388">
    <property type="entry name" value="WH-like_DNA-bd_sf"/>
</dbReference>
<evidence type="ECO:0000256" key="2">
    <source>
        <dbReference type="ARBA" id="ARBA00023015"/>
    </source>
</evidence>